<keyword evidence="3" id="KW-0862">Zinc</keyword>
<dbReference type="PANTHER" id="PTHR15710:SF67">
    <property type="entry name" value="E3 UBIQUITIN-PROTEIN LIGASE SGR9, AMYLOPLASTIC"/>
    <property type="match status" value="1"/>
</dbReference>
<name>A0A8J5EAB9_ZINOF</name>
<evidence type="ECO:0000256" key="1">
    <source>
        <dbReference type="ARBA" id="ARBA00022723"/>
    </source>
</evidence>
<feature type="domain" description="RING-type" evidence="5">
    <location>
        <begin position="202"/>
        <end position="245"/>
    </location>
</feature>
<dbReference type="Gene3D" id="3.30.40.10">
    <property type="entry name" value="Zinc/RING finger domain, C3HC4 (zinc finger)"/>
    <property type="match status" value="1"/>
</dbReference>
<dbReference type="EMBL" id="JACMSC010000022">
    <property type="protein sequence ID" value="KAG6468855.1"/>
    <property type="molecule type" value="Genomic_DNA"/>
</dbReference>
<sequence length="324" mass="35548">MDFASATTTTVVSAGEVIMAALLRLPVHSFSDLTRSLADNLDLRRRRLTFLLLSPLHFALTLSHLRSLSLHEKTLLLARLLLSSLHLLLPTAASPHPHRLSLRDLDAALLLVAMCDSHDPSAPIDSWRATVSRHVLHQALSPSGLGDGPWPVLCHHVDAAAKCRRLMETMAGGGKERSEVAASVASVVALPWVDHGGASGECVVCREEMGEAGGRMVCELPCSHRLHWGCALGWLRRRHTCPCCRHELPTENVACEMGRMWRAAVRGRILCDEPLDQATWHYSLANRGQLQRYGSPELVIAQVHHRDGHVVLRGNQRTGEGVAL</sequence>
<comment type="caution">
    <text evidence="6">The sequence shown here is derived from an EMBL/GenBank/DDBJ whole genome shotgun (WGS) entry which is preliminary data.</text>
</comment>
<evidence type="ECO:0000313" key="6">
    <source>
        <dbReference type="EMBL" id="KAG6468855.1"/>
    </source>
</evidence>
<dbReference type="PROSITE" id="PS50089">
    <property type="entry name" value="ZF_RING_2"/>
    <property type="match status" value="1"/>
</dbReference>
<dbReference type="Pfam" id="PF13639">
    <property type="entry name" value="zf-RING_2"/>
    <property type="match status" value="1"/>
</dbReference>
<protein>
    <recommendedName>
        <fullName evidence="5">RING-type domain-containing protein</fullName>
    </recommendedName>
</protein>
<dbReference type="SMART" id="SM00184">
    <property type="entry name" value="RING"/>
    <property type="match status" value="1"/>
</dbReference>
<organism evidence="6 7">
    <name type="scientific">Zingiber officinale</name>
    <name type="common">Ginger</name>
    <name type="synonym">Amomum zingiber</name>
    <dbReference type="NCBI Taxonomy" id="94328"/>
    <lineage>
        <taxon>Eukaryota</taxon>
        <taxon>Viridiplantae</taxon>
        <taxon>Streptophyta</taxon>
        <taxon>Embryophyta</taxon>
        <taxon>Tracheophyta</taxon>
        <taxon>Spermatophyta</taxon>
        <taxon>Magnoliopsida</taxon>
        <taxon>Liliopsida</taxon>
        <taxon>Zingiberales</taxon>
        <taxon>Zingiberaceae</taxon>
        <taxon>Zingiber</taxon>
    </lineage>
</organism>
<dbReference type="AlphaFoldDB" id="A0A8J5EAB9"/>
<dbReference type="InterPro" id="IPR001841">
    <property type="entry name" value="Znf_RING"/>
</dbReference>
<keyword evidence="2 4" id="KW-0863">Zinc-finger</keyword>
<reference evidence="6 7" key="1">
    <citation type="submission" date="2020-08" db="EMBL/GenBank/DDBJ databases">
        <title>Plant Genome Project.</title>
        <authorList>
            <person name="Zhang R.-G."/>
        </authorList>
    </citation>
    <scope>NUCLEOTIDE SEQUENCE [LARGE SCALE GENOMIC DNA]</scope>
    <source>
        <tissue evidence="6">Rhizome</tissue>
    </source>
</reference>
<accession>A0A8J5EAB9</accession>
<dbReference type="GO" id="GO:0005737">
    <property type="term" value="C:cytoplasm"/>
    <property type="evidence" value="ECO:0007669"/>
    <property type="project" value="TreeGrafter"/>
</dbReference>
<keyword evidence="1" id="KW-0479">Metal-binding</keyword>
<proteinExistence type="predicted"/>
<dbReference type="GO" id="GO:0061630">
    <property type="term" value="F:ubiquitin protein ligase activity"/>
    <property type="evidence" value="ECO:0007669"/>
    <property type="project" value="TreeGrafter"/>
</dbReference>
<dbReference type="GO" id="GO:0016567">
    <property type="term" value="P:protein ubiquitination"/>
    <property type="evidence" value="ECO:0007669"/>
    <property type="project" value="TreeGrafter"/>
</dbReference>
<gene>
    <name evidence="6" type="ORF">ZIOFF_073548</name>
</gene>
<evidence type="ECO:0000256" key="4">
    <source>
        <dbReference type="PROSITE-ProRule" id="PRU00175"/>
    </source>
</evidence>
<dbReference type="SUPFAM" id="SSF57850">
    <property type="entry name" value="RING/U-box"/>
    <property type="match status" value="1"/>
</dbReference>
<evidence type="ECO:0000313" key="7">
    <source>
        <dbReference type="Proteomes" id="UP000734854"/>
    </source>
</evidence>
<dbReference type="GO" id="GO:0008270">
    <property type="term" value="F:zinc ion binding"/>
    <property type="evidence" value="ECO:0007669"/>
    <property type="project" value="UniProtKB-KW"/>
</dbReference>
<dbReference type="Proteomes" id="UP000734854">
    <property type="component" value="Unassembled WGS sequence"/>
</dbReference>
<evidence type="ECO:0000256" key="3">
    <source>
        <dbReference type="ARBA" id="ARBA00022833"/>
    </source>
</evidence>
<evidence type="ECO:0000256" key="2">
    <source>
        <dbReference type="ARBA" id="ARBA00022771"/>
    </source>
</evidence>
<dbReference type="InterPro" id="IPR013083">
    <property type="entry name" value="Znf_RING/FYVE/PHD"/>
</dbReference>
<keyword evidence="7" id="KW-1185">Reference proteome</keyword>
<evidence type="ECO:0000259" key="5">
    <source>
        <dbReference type="PROSITE" id="PS50089"/>
    </source>
</evidence>
<dbReference type="PANTHER" id="PTHR15710">
    <property type="entry name" value="E3 UBIQUITIN-PROTEIN LIGASE PRAJA"/>
    <property type="match status" value="1"/>
</dbReference>